<evidence type="ECO:0000313" key="6">
    <source>
        <dbReference type="EMBL" id="QDL07252.1"/>
    </source>
</evidence>
<evidence type="ECO:0000256" key="4">
    <source>
        <dbReference type="ARBA" id="ARBA00023136"/>
    </source>
</evidence>
<evidence type="ECO:0000256" key="3">
    <source>
        <dbReference type="ARBA" id="ARBA00022989"/>
    </source>
</evidence>
<keyword evidence="7" id="KW-1185">Reference proteome</keyword>
<evidence type="ECO:0000256" key="2">
    <source>
        <dbReference type="ARBA" id="ARBA00022692"/>
    </source>
</evidence>
<protein>
    <submittedName>
        <fullName evidence="6">Flippase</fullName>
    </submittedName>
</protein>
<feature type="transmembrane region" description="Helical" evidence="5">
    <location>
        <begin position="58"/>
        <end position="80"/>
    </location>
</feature>
<evidence type="ECO:0000256" key="1">
    <source>
        <dbReference type="ARBA" id="ARBA00004141"/>
    </source>
</evidence>
<feature type="transmembrane region" description="Helical" evidence="5">
    <location>
        <begin position="310"/>
        <end position="334"/>
    </location>
</feature>
<dbReference type="InterPro" id="IPR002797">
    <property type="entry name" value="Polysacc_synth"/>
</dbReference>
<evidence type="ECO:0000313" key="7">
    <source>
        <dbReference type="Proteomes" id="UP000503129"/>
    </source>
</evidence>
<gene>
    <name evidence="6" type="ORF">DP114_04415</name>
</gene>
<feature type="transmembrane region" description="Helical" evidence="5">
    <location>
        <begin position="373"/>
        <end position="393"/>
    </location>
</feature>
<dbReference type="AlphaFoldDB" id="A0A856M963"/>
<feature type="transmembrane region" description="Helical" evidence="5">
    <location>
        <begin position="159"/>
        <end position="178"/>
    </location>
</feature>
<dbReference type="RefSeq" id="WP_171975535.1">
    <property type="nucleotide sequence ID" value="NZ_CAWOXK010000001.1"/>
</dbReference>
<feature type="transmembrane region" description="Helical" evidence="5">
    <location>
        <begin position="128"/>
        <end position="147"/>
    </location>
</feature>
<feature type="transmembrane region" description="Helical" evidence="5">
    <location>
        <begin position="340"/>
        <end position="361"/>
    </location>
</feature>
<feature type="transmembrane region" description="Helical" evidence="5">
    <location>
        <begin position="100"/>
        <end position="121"/>
    </location>
</feature>
<dbReference type="Pfam" id="PF01943">
    <property type="entry name" value="Polysacc_synt"/>
    <property type="match status" value="1"/>
</dbReference>
<organism evidence="6 7">
    <name type="scientific">Brasilonema sennae CENA114</name>
    <dbReference type="NCBI Taxonomy" id="415709"/>
    <lineage>
        <taxon>Bacteria</taxon>
        <taxon>Bacillati</taxon>
        <taxon>Cyanobacteriota</taxon>
        <taxon>Cyanophyceae</taxon>
        <taxon>Nostocales</taxon>
        <taxon>Scytonemataceae</taxon>
        <taxon>Brasilonema</taxon>
        <taxon>Bromeliae group (in: Brasilonema)</taxon>
    </lineage>
</organism>
<proteinExistence type="predicted"/>
<keyword evidence="3 5" id="KW-1133">Transmembrane helix</keyword>
<feature type="transmembrane region" description="Helical" evidence="5">
    <location>
        <begin position="34"/>
        <end position="51"/>
    </location>
</feature>
<dbReference type="CDD" id="cd13128">
    <property type="entry name" value="MATE_Wzx_like"/>
    <property type="match status" value="1"/>
</dbReference>
<name>A0A856M963_9CYAN</name>
<dbReference type="PANTHER" id="PTHR43424:SF1">
    <property type="entry name" value="LOCUS PUTATIVE PROTEIN 1-RELATED"/>
    <property type="match status" value="1"/>
</dbReference>
<dbReference type="KEGG" id="bsen:DP114_04415"/>
<dbReference type="GO" id="GO:0016020">
    <property type="term" value="C:membrane"/>
    <property type="evidence" value="ECO:0007669"/>
    <property type="project" value="UniProtKB-SubCell"/>
</dbReference>
<feature type="transmembrane region" description="Helical" evidence="5">
    <location>
        <begin position="399"/>
        <end position="419"/>
    </location>
</feature>
<reference evidence="6 7" key="1">
    <citation type="submission" date="2018-06" db="EMBL/GenBank/DDBJ databases">
        <title>Comparative genomics of Brasilonema spp. strains.</title>
        <authorList>
            <person name="Alvarenga D.O."/>
            <person name="Fiore M.F."/>
            <person name="Varani A.M."/>
        </authorList>
    </citation>
    <scope>NUCLEOTIDE SEQUENCE [LARGE SCALE GENOMIC DNA]</scope>
    <source>
        <strain evidence="6 7">CENA114</strain>
    </source>
</reference>
<sequence>MLPKFKIQKLSLLKSNSGLRAIIANTGWLFADRILRMGVGLLVGVWIARYLGVQQYGLLNYAIAFVSLFSPFATLGLDNVVVRDLVRDSSHKKQILGTTFWLKLLGGVGSVLLSVGFICLIRQDENSTVWLVAILATAGIFQALDTIDLWFQSQVQSKYTVVAKNTAFVIITLIKIALLKMQASLIAFAWASLAEIGLGAVGLAITYKVKGHSLWVWRWSFPLAKALLKESLPHLFSGLAILIYMKIDLIMLGQMLGDNAVGIYSAATRISEVWYFIPTAITSSVSPSIYTARQTNEDLYYRRIGQLLRLLVLLSLAIALPMTFLSGTITSMLFGNAYAGAGPILAIHIWAALFVFMGVATSPWFNAERLAHLSMYRIIMGAIINVLLNLFLIPSYAGVGAAIATVISYAYASFLSNAIHPSTHKIFQYQMKSLFIMR</sequence>
<dbReference type="Proteomes" id="UP000503129">
    <property type="component" value="Chromosome"/>
</dbReference>
<accession>A0A856M963</accession>
<dbReference type="PANTHER" id="PTHR43424">
    <property type="entry name" value="LOCUS PUTATIVE PROTEIN 1-RELATED"/>
    <property type="match status" value="1"/>
</dbReference>
<dbReference type="InterPro" id="IPR052556">
    <property type="entry name" value="PolySynth_Transporter"/>
</dbReference>
<keyword evidence="4 5" id="KW-0472">Membrane</keyword>
<evidence type="ECO:0000256" key="5">
    <source>
        <dbReference type="SAM" id="Phobius"/>
    </source>
</evidence>
<keyword evidence="2 5" id="KW-0812">Transmembrane</keyword>
<dbReference type="EMBL" id="CP030118">
    <property type="protein sequence ID" value="QDL07252.1"/>
    <property type="molecule type" value="Genomic_DNA"/>
</dbReference>
<comment type="subcellular location">
    <subcellularLocation>
        <location evidence="1">Membrane</location>
        <topology evidence="1">Multi-pass membrane protein</topology>
    </subcellularLocation>
</comment>
<feature type="transmembrane region" description="Helical" evidence="5">
    <location>
        <begin position="185"/>
        <end position="207"/>
    </location>
</feature>